<name>A0A4Y2QSC7_ARAVE</name>
<gene>
    <name evidence="1" type="ORF">AVEN_129357_1</name>
</gene>
<keyword evidence="2" id="KW-1185">Reference proteome</keyword>
<protein>
    <submittedName>
        <fullName evidence="1">Uncharacterized protein</fullName>
    </submittedName>
</protein>
<comment type="caution">
    <text evidence="1">The sequence shown here is derived from an EMBL/GenBank/DDBJ whole genome shotgun (WGS) entry which is preliminary data.</text>
</comment>
<proteinExistence type="predicted"/>
<dbReference type="EMBL" id="BGPR01014687">
    <property type="protein sequence ID" value="GBN66264.1"/>
    <property type="molecule type" value="Genomic_DNA"/>
</dbReference>
<dbReference type="Proteomes" id="UP000499080">
    <property type="component" value="Unassembled WGS sequence"/>
</dbReference>
<reference evidence="1 2" key="1">
    <citation type="journal article" date="2019" name="Sci. Rep.">
        <title>Orb-weaving spider Araneus ventricosus genome elucidates the spidroin gene catalogue.</title>
        <authorList>
            <person name="Kono N."/>
            <person name="Nakamura H."/>
            <person name="Ohtoshi R."/>
            <person name="Moran D.A.P."/>
            <person name="Shinohara A."/>
            <person name="Yoshida Y."/>
            <person name="Fujiwara M."/>
            <person name="Mori M."/>
            <person name="Tomita M."/>
            <person name="Arakawa K."/>
        </authorList>
    </citation>
    <scope>NUCLEOTIDE SEQUENCE [LARGE SCALE GENOMIC DNA]</scope>
</reference>
<evidence type="ECO:0000313" key="1">
    <source>
        <dbReference type="EMBL" id="GBN66264.1"/>
    </source>
</evidence>
<dbReference type="AlphaFoldDB" id="A0A4Y2QSC7"/>
<accession>A0A4Y2QSC7</accession>
<sequence>MNPFGQFFMEHFMYDQVQKGWNSGGALRSSLLLLPHFSALGGTSCDFSIGRNIFKSFVGVAVVLQVVEAVSDSCILQVVKYPFDAQEDPQDMLLFFHEFILSRRSRI</sequence>
<organism evidence="1 2">
    <name type="scientific">Araneus ventricosus</name>
    <name type="common">Orbweaver spider</name>
    <name type="synonym">Epeira ventricosa</name>
    <dbReference type="NCBI Taxonomy" id="182803"/>
    <lineage>
        <taxon>Eukaryota</taxon>
        <taxon>Metazoa</taxon>
        <taxon>Ecdysozoa</taxon>
        <taxon>Arthropoda</taxon>
        <taxon>Chelicerata</taxon>
        <taxon>Arachnida</taxon>
        <taxon>Araneae</taxon>
        <taxon>Araneomorphae</taxon>
        <taxon>Entelegynae</taxon>
        <taxon>Araneoidea</taxon>
        <taxon>Araneidae</taxon>
        <taxon>Araneus</taxon>
    </lineage>
</organism>
<evidence type="ECO:0000313" key="2">
    <source>
        <dbReference type="Proteomes" id="UP000499080"/>
    </source>
</evidence>